<evidence type="ECO:0008006" key="3">
    <source>
        <dbReference type="Google" id="ProtNLM"/>
    </source>
</evidence>
<dbReference type="RefSeq" id="WP_092867735.1">
    <property type="nucleotide sequence ID" value="NZ_FPCH01000002.1"/>
</dbReference>
<dbReference type="OrthoDB" id="8265599at2"/>
<reference evidence="2" key="1">
    <citation type="submission" date="2016-10" db="EMBL/GenBank/DDBJ databases">
        <authorList>
            <person name="Varghese N."/>
            <person name="Submissions S."/>
        </authorList>
    </citation>
    <scope>NUCLEOTIDE SEQUENCE [LARGE SCALE GENOMIC DNA]</scope>
    <source>
        <strain evidence="2">DSM 1565</strain>
    </source>
</reference>
<proteinExistence type="predicted"/>
<accession>A0A1I7NHM7</accession>
<name>A0A1I7NHM7_9HYPH</name>
<organism evidence="1 2">
    <name type="scientific">Hyphomicrobium facile</name>
    <dbReference type="NCBI Taxonomy" id="51670"/>
    <lineage>
        <taxon>Bacteria</taxon>
        <taxon>Pseudomonadati</taxon>
        <taxon>Pseudomonadota</taxon>
        <taxon>Alphaproteobacteria</taxon>
        <taxon>Hyphomicrobiales</taxon>
        <taxon>Hyphomicrobiaceae</taxon>
        <taxon>Hyphomicrobium</taxon>
    </lineage>
</organism>
<protein>
    <recommendedName>
        <fullName evidence="3">EGF-like domain-containing protein</fullName>
    </recommendedName>
</protein>
<keyword evidence="2" id="KW-1185">Reference proteome</keyword>
<dbReference type="STRING" id="51670.SAMN04488557_2230"/>
<dbReference type="AlphaFoldDB" id="A0A1I7NHM7"/>
<evidence type="ECO:0000313" key="1">
    <source>
        <dbReference type="EMBL" id="SFV34133.1"/>
    </source>
</evidence>
<dbReference type="Proteomes" id="UP000199423">
    <property type="component" value="Unassembled WGS sequence"/>
</dbReference>
<evidence type="ECO:0000313" key="2">
    <source>
        <dbReference type="Proteomes" id="UP000199423"/>
    </source>
</evidence>
<dbReference type="InterPro" id="IPR036404">
    <property type="entry name" value="Jacalin-like_lectin_dom_sf"/>
</dbReference>
<sequence length="360" mass="37332">MINRANLPTDASVASESWPSFLRRTLAFAFYGARDAVRNSALAPGLAAALVILAQGVALAEDPDRIFDKRNALGLKDTSLVGGPGGGAFRDMCATGQYLTGFAVRSGSVFDAVIPFCGTFNDRTGLIGAPGVPGDRHGGNGGGLQGPVTCNNDQYVSGVMFGYTTERDAAKYIASISMTCAPIKPGGRSSKVDIRSAAGRIGHGGFSCGDDRAVMGINGRAGIYVDALGLICGQRPIQTVAPQRPAANTQACNTYAAIAAQKSQLNVELACGGAGPRWTTKKSDHYNWCLTQNGNMTVANSEAQARLQYIANCQKSKPPAGHTSGASLTPCPPPRIRYDSGVCGCPQGTTGANCENPVVH</sequence>
<dbReference type="EMBL" id="FPCH01000002">
    <property type="protein sequence ID" value="SFV34133.1"/>
    <property type="molecule type" value="Genomic_DNA"/>
</dbReference>
<gene>
    <name evidence="1" type="ORF">SAMN04488557_2230</name>
</gene>
<dbReference type="Gene3D" id="2.100.10.30">
    <property type="entry name" value="Jacalin-like lectin domain"/>
    <property type="match status" value="1"/>
</dbReference>
<dbReference type="SUPFAM" id="SSF51101">
    <property type="entry name" value="Mannose-binding lectins"/>
    <property type="match status" value="1"/>
</dbReference>